<protein>
    <submittedName>
        <fullName evidence="3">ABC transporter substrate-binding protein</fullName>
    </submittedName>
</protein>
<accession>A0AAE3M582</accession>
<dbReference type="RefSeq" id="WP_301190919.1">
    <property type="nucleotide sequence ID" value="NZ_JAPDPJ010000028.1"/>
</dbReference>
<dbReference type="PROSITE" id="PS51257">
    <property type="entry name" value="PROKAR_LIPOPROTEIN"/>
    <property type="match status" value="1"/>
</dbReference>
<reference evidence="3" key="1">
    <citation type="submission" date="2022-10" db="EMBL/GenBank/DDBJ databases">
        <authorList>
            <person name="Yu W.X."/>
        </authorList>
    </citation>
    <scope>NUCLEOTIDE SEQUENCE</scope>
    <source>
        <strain evidence="3">AAT</strain>
    </source>
</reference>
<dbReference type="PANTHER" id="PTHR30535:SF34">
    <property type="entry name" value="MOLYBDATE-BINDING PROTEIN MOLA"/>
    <property type="match status" value="1"/>
</dbReference>
<feature type="coiled-coil region" evidence="1">
    <location>
        <begin position="209"/>
        <end position="236"/>
    </location>
</feature>
<evidence type="ECO:0000256" key="1">
    <source>
        <dbReference type="SAM" id="Coils"/>
    </source>
</evidence>
<organism evidence="3 4">
    <name type="scientific">Plebeiibacterium sediminum</name>
    <dbReference type="NCBI Taxonomy" id="2992112"/>
    <lineage>
        <taxon>Bacteria</taxon>
        <taxon>Pseudomonadati</taxon>
        <taxon>Bacteroidota</taxon>
        <taxon>Bacteroidia</taxon>
        <taxon>Marinilabiliales</taxon>
        <taxon>Marinilabiliaceae</taxon>
        <taxon>Plebeiibacterium</taxon>
    </lineage>
</organism>
<comment type="caution">
    <text evidence="3">The sequence shown here is derived from an EMBL/GenBank/DDBJ whole genome shotgun (WGS) entry which is preliminary data.</text>
</comment>
<dbReference type="PANTHER" id="PTHR30535">
    <property type="entry name" value="VITAMIN B12-BINDING PROTEIN"/>
    <property type="match status" value="1"/>
</dbReference>
<sequence length="378" mass="42937">MMRNFIFIGIVVAGFLVSCGQKKSDRIAATEQVMPDSVYNSVYANRFTIKYFNKYKEIQVVHPWDSTAAPISIVLSSDSLFLKDHPQAIKLPIRRWISVASTQICYANELDALSTLVGIAEPEYVSNEYVQDGLNNGSIRNIGTAYSPDMEVVLSLNPDMMMVSPFKDDYYGPLREAGIKVVTNSSYLENTPLGRVEWLVYFSAFFNKEKEALEKVDQLAAKYEQVKLEATKASSRPSVFSGKIFQGIWYAPAAQSYKANFFKDAGVEYIFKDKDGVGSLTYDFETVYEAAGNCDYWSLLVNYPGEYSYAALSKEDARYEDFNAYKNRSIIYSNTSTSKYYEEGLLRPDLILSDMVKLFHPELLQGYEPVFYKKLTKE</sequence>
<dbReference type="GO" id="GO:0071281">
    <property type="term" value="P:cellular response to iron ion"/>
    <property type="evidence" value="ECO:0007669"/>
    <property type="project" value="TreeGrafter"/>
</dbReference>
<dbReference type="Pfam" id="PF01497">
    <property type="entry name" value="Peripla_BP_2"/>
    <property type="match status" value="1"/>
</dbReference>
<feature type="domain" description="Fe/B12 periplasmic-binding" evidence="2">
    <location>
        <begin position="95"/>
        <end position="363"/>
    </location>
</feature>
<keyword evidence="1" id="KW-0175">Coiled coil</keyword>
<dbReference type="InterPro" id="IPR050902">
    <property type="entry name" value="ABC_Transporter_SBP"/>
</dbReference>
<dbReference type="AlphaFoldDB" id="A0AAE3M582"/>
<evidence type="ECO:0000259" key="2">
    <source>
        <dbReference type="PROSITE" id="PS50983"/>
    </source>
</evidence>
<dbReference type="EMBL" id="JAPDPJ010000028">
    <property type="protein sequence ID" value="MCW3787354.1"/>
    <property type="molecule type" value="Genomic_DNA"/>
</dbReference>
<dbReference type="Gene3D" id="3.40.50.1980">
    <property type="entry name" value="Nitrogenase molybdenum iron protein domain"/>
    <property type="match status" value="2"/>
</dbReference>
<gene>
    <name evidence="3" type="ORF">OM075_12810</name>
</gene>
<dbReference type="Proteomes" id="UP001209229">
    <property type="component" value="Unassembled WGS sequence"/>
</dbReference>
<proteinExistence type="predicted"/>
<evidence type="ECO:0000313" key="4">
    <source>
        <dbReference type="Proteomes" id="UP001209229"/>
    </source>
</evidence>
<evidence type="ECO:0000313" key="3">
    <source>
        <dbReference type="EMBL" id="MCW3787354.1"/>
    </source>
</evidence>
<dbReference type="InterPro" id="IPR002491">
    <property type="entry name" value="ABC_transptr_periplasmic_BD"/>
</dbReference>
<name>A0AAE3M582_9BACT</name>
<dbReference type="SUPFAM" id="SSF53807">
    <property type="entry name" value="Helical backbone' metal receptor"/>
    <property type="match status" value="1"/>
</dbReference>
<dbReference type="PROSITE" id="PS50983">
    <property type="entry name" value="FE_B12_PBP"/>
    <property type="match status" value="1"/>
</dbReference>
<keyword evidence="4" id="KW-1185">Reference proteome</keyword>